<organism evidence="3 4">
    <name type="scientific">Brevibacterium paucivorans</name>
    <dbReference type="NCBI Taxonomy" id="170994"/>
    <lineage>
        <taxon>Bacteria</taxon>
        <taxon>Bacillati</taxon>
        <taxon>Actinomycetota</taxon>
        <taxon>Actinomycetes</taxon>
        <taxon>Micrococcales</taxon>
        <taxon>Brevibacteriaceae</taxon>
        <taxon>Brevibacterium</taxon>
    </lineage>
</organism>
<feature type="transmembrane region" description="Helical" evidence="1">
    <location>
        <begin position="106"/>
        <end position="128"/>
    </location>
</feature>
<keyword evidence="1" id="KW-1133">Transmembrane helix</keyword>
<evidence type="ECO:0000313" key="4">
    <source>
        <dbReference type="Proteomes" id="UP000809290"/>
    </source>
</evidence>
<reference evidence="3 4" key="1">
    <citation type="submission" date="2021-01" db="EMBL/GenBank/DDBJ databases">
        <title>Sequencing the genomes of 1000 actinobacteria strains.</title>
        <authorList>
            <person name="Klenk H.-P."/>
        </authorList>
    </citation>
    <scope>NUCLEOTIDE SEQUENCE [LARGE SCALE GENOMIC DNA]</scope>
    <source>
        <strain evidence="3 4">DSM 13657</strain>
    </source>
</reference>
<keyword evidence="1" id="KW-0472">Membrane</keyword>
<keyword evidence="2" id="KW-0732">Signal</keyword>
<dbReference type="RefSeq" id="WP_239272083.1">
    <property type="nucleotide sequence ID" value="NZ_BAAAIM010000005.1"/>
</dbReference>
<comment type="caution">
    <text evidence="3">The sequence shown here is derived from an EMBL/GenBank/DDBJ whole genome shotgun (WGS) entry which is preliminary data.</text>
</comment>
<feature type="transmembrane region" description="Helical" evidence="1">
    <location>
        <begin position="140"/>
        <end position="159"/>
    </location>
</feature>
<keyword evidence="4" id="KW-1185">Reference proteome</keyword>
<protein>
    <recommendedName>
        <fullName evidence="5">Multidrug DMT transporter permease</fullName>
    </recommendedName>
</protein>
<dbReference type="PANTHER" id="PTHR40761">
    <property type="entry name" value="CONSERVED INTEGRAL MEMBRANE ALANINE VALINE AND LEUCINE RICH PROTEIN-RELATED"/>
    <property type="match status" value="1"/>
</dbReference>
<evidence type="ECO:0008006" key="5">
    <source>
        <dbReference type="Google" id="ProtNLM"/>
    </source>
</evidence>
<dbReference type="PANTHER" id="PTHR40761:SF1">
    <property type="entry name" value="CONSERVED INTEGRAL MEMBRANE ALANINE VALINE AND LEUCINE RICH PROTEIN-RELATED"/>
    <property type="match status" value="1"/>
</dbReference>
<evidence type="ECO:0000256" key="1">
    <source>
        <dbReference type="SAM" id="Phobius"/>
    </source>
</evidence>
<dbReference type="Proteomes" id="UP000809290">
    <property type="component" value="Unassembled WGS sequence"/>
</dbReference>
<feature type="transmembrane region" description="Helical" evidence="1">
    <location>
        <begin position="196"/>
        <end position="215"/>
    </location>
</feature>
<accession>A0ABS2SHG8</accession>
<proteinExistence type="predicted"/>
<feature type="transmembrane region" description="Helical" evidence="1">
    <location>
        <begin position="61"/>
        <end position="94"/>
    </location>
</feature>
<feature type="transmembrane region" description="Helical" evidence="1">
    <location>
        <begin position="227"/>
        <end position="248"/>
    </location>
</feature>
<keyword evidence="1" id="KW-0812">Transmembrane</keyword>
<name>A0ABS2SHG8_9MICO</name>
<feature type="chain" id="PRO_5046581072" description="Multidrug DMT transporter permease" evidence="2">
    <location>
        <begin position="20"/>
        <end position="295"/>
    </location>
</feature>
<dbReference type="EMBL" id="JAFBCP010000001">
    <property type="protein sequence ID" value="MBM7815434.1"/>
    <property type="molecule type" value="Genomic_DNA"/>
</dbReference>
<feature type="transmembrane region" description="Helical" evidence="1">
    <location>
        <begin position="254"/>
        <end position="276"/>
    </location>
</feature>
<sequence length="295" mass="30629">MNTTPIALCLAVVSAVALAFGAVFQHRGVNESHATGTKFGVKSFLGMFSNRTWVLGMSITVVGVICGTLSLALAAVMVVQPVGAISLVISVLIAQRTRNLKLTKRIIASVAWCTVGVGLFVFMSAMVAKPQVQQGAETLPLVWATGVSIAVFTLVKLIIKAPPQLVYVIAGGILFACVATNTHVVSVQFLTYGLGGITWLNVAAIVLAGLAGSIFVQSAYASGPPELVIAGLTVIDPIVAVFLGAVILGEATDAPVWVVIVMSLIGLSACGAVFILSKYHPDVLRRAELKAQTST</sequence>
<feature type="signal peptide" evidence="2">
    <location>
        <begin position="1"/>
        <end position="19"/>
    </location>
</feature>
<gene>
    <name evidence="3" type="ORF">JOE56_000128</name>
</gene>
<evidence type="ECO:0000313" key="3">
    <source>
        <dbReference type="EMBL" id="MBM7815434.1"/>
    </source>
</evidence>
<feature type="transmembrane region" description="Helical" evidence="1">
    <location>
        <begin position="166"/>
        <end position="190"/>
    </location>
</feature>
<evidence type="ECO:0000256" key="2">
    <source>
        <dbReference type="SAM" id="SignalP"/>
    </source>
</evidence>